<name>A0A4Q2K4Y8_9ACTN</name>
<dbReference type="InterPro" id="IPR019908">
    <property type="entry name" value="Toxin_RalR"/>
</dbReference>
<protein>
    <submittedName>
        <fullName evidence="1">Restriction alleviation protein, Lar family</fullName>
    </submittedName>
</protein>
<dbReference type="AlphaFoldDB" id="A0A4Q2K4Y8"/>
<comment type="caution">
    <text evidence="1">The sequence shown here is derived from an EMBL/GenBank/DDBJ whole genome shotgun (WGS) entry which is preliminary data.</text>
</comment>
<evidence type="ECO:0000313" key="1">
    <source>
        <dbReference type="EMBL" id="RXZ54903.1"/>
    </source>
</evidence>
<dbReference type="EMBL" id="SDPW01000001">
    <property type="protein sequence ID" value="RXZ54903.1"/>
    <property type="molecule type" value="Genomic_DNA"/>
</dbReference>
<proteinExistence type="predicted"/>
<dbReference type="OrthoDB" id="6631093at2"/>
<organism evidence="1 2">
    <name type="scientific">Senegalimassilia faecalis</name>
    <dbReference type="NCBI Taxonomy" id="2509433"/>
    <lineage>
        <taxon>Bacteria</taxon>
        <taxon>Bacillati</taxon>
        <taxon>Actinomycetota</taxon>
        <taxon>Coriobacteriia</taxon>
        <taxon>Coriobacteriales</taxon>
        <taxon>Coriobacteriaceae</taxon>
        <taxon>Senegalimassilia</taxon>
    </lineage>
</organism>
<dbReference type="Proteomes" id="UP000293345">
    <property type="component" value="Unassembled WGS sequence"/>
</dbReference>
<dbReference type="RefSeq" id="WP_129425743.1">
    <property type="nucleotide sequence ID" value="NZ_SDPW01000001.1"/>
</dbReference>
<keyword evidence="2" id="KW-1185">Reference proteome</keyword>
<gene>
    <name evidence="1" type="ORF">ET524_10725</name>
</gene>
<dbReference type="NCBIfam" id="TIGR03655">
    <property type="entry name" value="anti_R_Lar"/>
    <property type="match status" value="1"/>
</dbReference>
<sequence>MKIKPCPFCGGKAWAYSGSTYHFESGFGWICACKACDAQGEIGKTKAEAIKNLNRRDGKE</sequence>
<dbReference type="Pfam" id="PF14354">
    <property type="entry name" value="Lar_restr_allev"/>
    <property type="match status" value="1"/>
</dbReference>
<accession>A0A4Q2K4Y8</accession>
<evidence type="ECO:0000313" key="2">
    <source>
        <dbReference type="Proteomes" id="UP000293345"/>
    </source>
</evidence>
<reference evidence="1 2" key="1">
    <citation type="submission" date="2019-01" db="EMBL/GenBank/DDBJ databases">
        <title>Senegalimassilia sp. nov. KGMB04484 isolated human feces.</title>
        <authorList>
            <person name="Han K.-I."/>
            <person name="Kim J.-S."/>
            <person name="Lee K.C."/>
            <person name="Suh M.K."/>
            <person name="Eom M.K."/>
            <person name="Lee J.H."/>
            <person name="Park S.-H."/>
            <person name="Kang S.W."/>
            <person name="Park J.-E."/>
            <person name="Oh B.S."/>
            <person name="Yu S.Y."/>
            <person name="Choi S.-H."/>
            <person name="Lee D.H."/>
            <person name="Yoon H."/>
            <person name="Kim B.-Y."/>
            <person name="Lee J.H."/>
            <person name="Lee J.-S."/>
        </authorList>
    </citation>
    <scope>NUCLEOTIDE SEQUENCE [LARGE SCALE GENOMIC DNA]</scope>
    <source>
        <strain evidence="1 2">KGMB04484</strain>
    </source>
</reference>